<dbReference type="EMBL" id="JAUTXU010000005">
    <property type="protein sequence ID" value="KAK3724432.1"/>
    <property type="molecule type" value="Genomic_DNA"/>
</dbReference>
<accession>A0ACC3NYF5</accession>
<gene>
    <name evidence="1" type="ORF">LTR37_001056</name>
</gene>
<protein>
    <submittedName>
        <fullName evidence="1">Uncharacterized protein</fullName>
    </submittedName>
</protein>
<sequence length="278" mass="30646">MDDMWMSLLLLMSDLLFVAVVSRLPLGLLIDLQSALADPANKTQVLADIYTIHVYVLQVVVVAAILLGVHFAAIVRMTGALGIPSTASPLEPQQRQPADQHAPASKFLALPGELRNTIYRYALLSDPGVLVMRQQFSEPALLATCRQVRDEAVSVYFENKFQLECTDWNPDVLIAFNSRVGRLKLGTTVKSQTCIYSEGAIKKRTLLLDFLKAQHAGRHSGFTYSPVKDPVDPVTNAGVGGCEIVRRLQGRPWDEVDGVLQVYLDDAARGSGQGWQWE</sequence>
<reference evidence="1" key="1">
    <citation type="submission" date="2023-07" db="EMBL/GenBank/DDBJ databases">
        <title>Black Yeasts Isolated from many extreme environments.</title>
        <authorList>
            <person name="Coleine C."/>
            <person name="Stajich J.E."/>
            <person name="Selbmann L."/>
        </authorList>
    </citation>
    <scope>NUCLEOTIDE SEQUENCE</scope>
    <source>
        <strain evidence="1">CCFEE 5714</strain>
    </source>
</reference>
<proteinExistence type="predicted"/>
<evidence type="ECO:0000313" key="2">
    <source>
        <dbReference type="Proteomes" id="UP001281147"/>
    </source>
</evidence>
<keyword evidence="2" id="KW-1185">Reference proteome</keyword>
<comment type="caution">
    <text evidence="1">The sequence shown here is derived from an EMBL/GenBank/DDBJ whole genome shotgun (WGS) entry which is preliminary data.</text>
</comment>
<organism evidence="1 2">
    <name type="scientific">Vermiconidia calcicola</name>
    <dbReference type="NCBI Taxonomy" id="1690605"/>
    <lineage>
        <taxon>Eukaryota</taxon>
        <taxon>Fungi</taxon>
        <taxon>Dikarya</taxon>
        <taxon>Ascomycota</taxon>
        <taxon>Pezizomycotina</taxon>
        <taxon>Dothideomycetes</taxon>
        <taxon>Dothideomycetidae</taxon>
        <taxon>Mycosphaerellales</taxon>
        <taxon>Extremaceae</taxon>
        <taxon>Vermiconidia</taxon>
    </lineage>
</organism>
<dbReference type="Proteomes" id="UP001281147">
    <property type="component" value="Unassembled WGS sequence"/>
</dbReference>
<name>A0ACC3NYF5_9PEZI</name>
<evidence type="ECO:0000313" key="1">
    <source>
        <dbReference type="EMBL" id="KAK3724432.1"/>
    </source>
</evidence>